<dbReference type="InterPro" id="IPR027417">
    <property type="entry name" value="P-loop_NTPase"/>
</dbReference>
<dbReference type="Gene3D" id="3.40.1360.10">
    <property type="match status" value="1"/>
</dbReference>
<dbReference type="Pfam" id="PF13481">
    <property type="entry name" value="AAA_25"/>
    <property type="match status" value="1"/>
</dbReference>
<dbReference type="InterPro" id="IPR027032">
    <property type="entry name" value="Twinkle-like"/>
</dbReference>
<feature type="compositionally biased region" description="Low complexity" evidence="1">
    <location>
        <begin position="109"/>
        <end position="125"/>
    </location>
</feature>
<dbReference type="PROSITE" id="PS51199">
    <property type="entry name" value="SF4_HELICASE"/>
    <property type="match status" value="1"/>
</dbReference>
<keyword evidence="4" id="KW-1185">Reference proteome</keyword>
<gene>
    <name evidence="3" type="ORF">AYI68_g7603</name>
</gene>
<dbReference type="InterPro" id="IPR034154">
    <property type="entry name" value="TOPRIM_DnaG/twinkle"/>
</dbReference>
<dbReference type="InterPro" id="IPR007694">
    <property type="entry name" value="DNA_helicase_DnaB-like_C"/>
</dbReference>
<proteinExistence type="predicted"/>
<reference evidence="3 4" key="1">
    <citation type="journal article" date="2016" name="Mol. Biol. Evol.">
        <title>Genome-Wide Survey of Gut Fungi (Harpellales) Reveals the First Horizontally Transferred Ubiquitin Gene from a Mosquito Host.</title>
        <authorList>
            <person name="Wang Y."/>
            <person name="White M.M."/>
            <person name="Kvist S."/>
            <person name="Moncalvo J.M."/>
        </authorList>
    </citation>
    <scope>NUCLEOTIDE SEQUENCE [LARGE SCALE GENOMIC DNA]</scope>
    <source>
        <strain evidence="3 4">ALG-7-W6</strain>
    </source>
</reference>
<name>A0A1R0GNA9_9FUNG</name>
<dbReference type="GO" id="GO:0043139">
    <property type="term" value="F:5'-3' DNA helicase activity"/>
    <property type="evidence" value="ECO:0007669"/>
    <property type="project" value="InterPro"/>
</dbReference>
<dbReference type="GO" id="GO:0003697">
    <property type="term" value="F:single-stranded DNA binding"/>
    <property type="evidence" value="ECO:0007669"/>
    <property type="project" value="InterPro"/>
</dbReference>
<evidence type="ECO:0000256" key="1">
    <source>
        <dbReference type="SAM" id="MobiDB-lite"/>
    </source>
</evidence>
<evidence type="ECO:0000313" key="3">
    <source>
        <dbReference type="EMBL" id="OLY78349.1"/>
    </source>
</evidence>
<dbReference type="EMBL" id="LSSL01006671">
    <property type="protein sequence ID" value="OLY78349.1"/>
    <property type="molecule type" value="Genomic_DNA"/>
</dbReference>
<comment type="caution">
    <text evidence="3">The sequence shown here is derived from an EMBL/GenBank/DDBJ whole genome shotgun (WGS) entry which is preliminary data.</text>
</comment>
<dbReference type="Proteomes" id="UP000187455">
    <property type="component" value="Unassembled WGS sequence"/>
</dbReference>
<organism evidence="3 4">
    <name type="scientific">Smittium mucronatum</name>
    <dbReference type="NCBI Taxonomy" id="133383"/>
    <lineage>
        <taxon>Eukaryota</taxon>
        <taxon>Fungi</taxon>
        <taxon>Fungi incertae sedis</taxon>
        <taxon>Zoopagomycota</taxon>
        <taxon>Kickxellomycotina</taxon>
        <taxon>Harpellomycetes</taxon>
        <taxon>Harpellales</taxon>
        <taxon>Legeriomycetaceae</taxon>
        <taxon>Smittium</taxon>
    </lineage>
</organism>
<accession>A0A1R0GNA9</accession>
<dbReference type="PANTHER" id="PTHR12873:SF0">
    <property type="entry name" value="TWINKLE MTDNA HELICASE"/>
    <property type="match status" value="1"/>
</dbReference>
<dbReference type="PANTHER" id="PTHR12873">
    <property type="entry name" value="T7-LIKE MITOCHONDRIAL DNA HELICASE"/>
    <property type="match status" value="1"/>
</dbReference>
<protein>
    <submittedName>
        <fullName evidence="3">Twinkle protein, mitochondrial</fullName>
    </submittedName>
</protein>
<dbReference type="CDD" id="cd01122">
    <property type="entry name" value="Twinkle_C"/>
    <property type="match status" value="1"/>
</dbReference>
<dbReference type="AlphaFoldDB" id="A0A1R0GNA9"/>
<dbReference type="GO" id="GO:0005524">
    <property type="term" value="F:ATP binding"/>
    <property type="evidence" value="ECO:0007669"/>
    <property type="project" value="InterPro"/>
</dbReference>
<evidence type="ECO:0000259" key="2">
    <source>
        <dbReference type="PROSITE" id="PS51199"/>
    </source>
</evidence>
<dbReference type="SUPFAM" id="SSF56731">
    <property type="entry name" value="DNA primase core"/>
    <property type="match status" value="1"/>
</dbReference>
<dbReference type="STRING" id="133383.A0A1R0GNA9"/>
<feature type="compositionally biased region" description="Basic and acidic residues" evidence="1">
    <location>
        <begin position="128"/>
        <end position="139"/>
    </location>
</feature>
<dbReference type="SUPFAM" id="SSF52540">
    <property type="entry name" value="P-loop containing nucleoside triphosphate hydrolases"/>
    <property type="match status" value="1"/>
</dbReference>
<feature type="domain" description="SF4 helicase" evidence="2">
    <location>
        <begin position="566"/>
        <end position="813"/>
    </location>
</feature>
<dbReference type="Gene3D" id="3.40.50.300">
    <property type="entry name" value="P-loop containing nucleotide triphosphate hydrolases"/>
    <property type="match status" value="1"/>
</dbReference>
<dbReference type="OrthoDB" id="275278at2759"/>
<feature type="region of interest" description="Disordered" evidence="1">
    <location>
        <begin position="94"/>
        <end position="139"/>
    </location>
</feature>
<evidence type="ECO:0000313" key="4">
    <source>
        <dbReference type="Proteomes" id="UP000187455"/>
    </source>
</evidence>
<dbReference type="GO" id="GO:0006260">
    <property type="term" value="P:DNA replication"/>
    <property type="evidence" value="ECO:0007669"/>
    <property type="project" value="InterPro"/>
</dbReference>
<dbReference type="CDD" id="cd01029">
    <property type="entry name" value="TOPRIM_primases"/>
    <property type="match status" value="1"/>
</dbReference>
<sequence>MFSRGCINLKRIDLSAFKEFKSNKAQSKKHFSCFPLNEPKISIENIPESFPVRFKKGKSFSTATSFIRAKALGSSEFVVEDAFKNARHSNENDLSTINDLYPAKDSDKNSLPSHSSSSDSFGDSSPNKNEESDFETRNDENTAHEMKNLFILTHQYPRPGLKKTELLVKCPSCSPGKPLKSSYCATLDVESLQYSCNSCFVSGSWDEYKYLAEKELRRPSSDVKHDENNSKMTIDSGYFKRGNEQFEINHKLCVDIVNSNHKRLLEDSTMLKKLIGTKKDDFKFLPSTIERYNVGLMEINYSQDSMPSQNTNIDSNTGSLDINDQYQKCYAFHLSALKMDIEQIILNNVGDNSIEFTPTAIKAYDSNFDLVKTILLDTYLKNGISNQKIEPLSKFQKYISNDSSMETSPDLTVGLFGLDTVPLDCNRVILTGDELDAMAAYQMTGVPSISLPSSTLQLPVNLIAALERFEQIYIWLEDNFIGREASVTIAKKLGTERCLVIHNRDLMPVLKKKMKSKPLTLLSAPANSDVIRSPAEVLQMARPIQHEKIVTFGKLYNSIVYELMNPELIKGVPTSILPGYNETIKGLRPGELTIFSGPTGSGKTTVLSSLSLDFCKQRVPTLWGSFEIPNTRLASRMLTQFAGVPLKGDQQLIQKYSSKFRSLPLYFLKFHGSTQPEIVMETMRHAVYAYDVKHIIIDNLQFMMSMQHFSNNRATGDKYEAQDMAIANFRKFATDEHVHISIVVHTRKEQAGSQLDLNSIFGSAKVTQEADNVIMLQKSGRLSSNKRYDGTLGKIYFQFDPDTYMIKQIPAPNLKSSVQVIKKSKVFDSMIPEEFKQ</sequence>